<dbReference type="PANTHER" id="PTHR31740">
    <property type="entry name" value="CENTROMERE PROTEIN L"/>
    <property type="match status" value="1"/>
</dbReference>
<proteinExistence type="inferred from homology"/>
<evidence type="ECO:0000256" key="1">
    <source>
        <dbReference type="ARBA" id="ARBA00004123"/>
    </source>
</evidence>
<reference evidence="8" key="2">
    <citation type="submission" date="2025-08" db="UniProtKB">
        <authorList>
            <consortium name="Ensembl"/>
        </authorList>
    </citation>
    <scope>IDENTIFICATION</scope>
</reference>
<dbReference type="AlphaFoldDB" id="A0A4W5L729"/>
<dbReference type="PANTHER" id="PTHR31740:SF2">
    <property type="entry name" value="CENTROMERE PROTEIN L"/>
    <property type="match status" value="1"/>
</dbReference>
<evidence type="ECO:0000313" key="9">
    <source>
        <dbReference type="Proteomes" id="UP000314982"/>
    </source>
</evidence>
<evidence type="ECO:0000256" key="5">
    <source>
        <dbReference type="ARBA" id="ARBA00022454"/>
    </source>
</evidence>
<dbReference type="Proteomes" id="UP000314982">
    <property type="component" value="Unassembled WGS sequence"/>
</dbReference>
<comment type="similarity">
    <text evidence="3">Belongs to the CENP-L/IML3 family.</text>
</comment>
<reference evidence="8" key="3">
    <citation type="submission" date="2025-09" db="UniProtKB">
        <authorList>
            <consortium name="Ensembl"/>
        </authorList>
    </citation>
    <scope>IDENTIFICATION</scope>
</reference>
<organism evidence="8 9">
    <name type="scientific">Hucho hucho</name>
    <name type="common">huchen</name>
    <dbReference type="NCBI Taxonomy" id="62062"/>
    <lineage>
        <taxon>Eukaryota</taxon>
        <taxon>Metazoa</taxon>
        <taxon>Chordata</taxon>
        <taxon>Craniata</taxon>
        <taxon>Vertebrata</taxon>
        <taxon>Euteleostomi</taxon>
        <taxon>Actinopterygii</taxon>
        <taxon>Neopterygii</taxon>
        <taxon>Teleostei</taxon>
        <taxon>Protacanthopterygii</taxon>
        <taxon>Salmoniformes</taxon>
        <taxon>Salmonidae</taxon>
        <taxon>Salmoninae</taxon>
        <taxon>Hucho</taxon>
    </lineage>
</organism>
<keyword evidence="6" id="KW-0539">Nucleus</keyword>
<dbReference type="Ensembl" id="ENSHHUT00000022343.1">
    <property type="protein sequence ID" value="ENSHHUP00000021534.1"/>
    <property type="gene ID" value="ENSHHUG00000013490.1"/>
</dbReference>
<keyword evidence="9" id="KW-1185">Reference proteome</keyword>
<sequence length="397" mass="45122">MIRRIYLTSKLNDAVIDYFSLSRFQLHHGKARCSKSTSCCCFFSVMEERSSIVKTPLNNVLTQRRSKSYRRSMRSCVEATNLGYTSGHLTALRIPRSRRTPKSRDITKQVDPDQVALLVTKEWELSYVTPLYQFRHTQLKSYSKHLSAFIVSEKQQGLAIEVGQELGFKVNFSVVLGLAETDEDAETVFIQILSKHAFAAKDDAQKVVWSGWLTCVNGDLEYLRSLPSEFVSLPLLCTRGPESLTVLVKSWFEKTFDCCFGPLGINSTNLQWLAALWIGCHPTINIQYLKLVWTLPTLPPMDVKYTIHPQDAWELWDSVRQDDTTDVSIEEVTRFIKGLQSHFFRHFRIELSAGSLMQVSTALGSSHHSGKIKIASPTYITTILQLLTECALLKMPI</sequence>
<evidence type="ECO:0000256" key="7">
    <source>
        <dbReference type="ARBA" id="ARBA00023328"/>
    </source>
</evidence>
<evidence type="ECO:0000256" key="6">
    <source>
        <dbReference type="ARBA" id="ARBA00023242"/>
    </source>
</evidence>
<dbReference type="GeneTree" id="ENSGT00390000013877"/>
<evidence type="ECO:0000256" key="4">
    <source>
        <dbReference type="ARBA" id="ARBA00016380"/>
    </source>
</evidence>
<keyword evidence="5" id="KW-0158">Chromosome</keyword>
<evidence type="ECO:0000256" key="2">
    <source>
        <dbReference type="ARBA" id="ARBA00004584"/>
    </source>
</evidence>
<name>A0A4W5L729_9TELE</name>
<reference evidence="9" key="1">
    <citation type="submission" date="2018-06" db="EMBL/GenBank/DDBJ databases">
        <title>Genome assembly of Danube salmon.</title>
        <authorList>
            <person name="Macqueen D.J."/>
            <person name="Gundappa M.K."/>
        </authorList>
    </citation>
    <scope>NUCLEOTIDE SEQUENCE [LARGE SCALE GENOMIC DNA]</scope>
</reference>
<evidence type="ECO:0000313" key="8">
    <source>
        <dbReference type="Ensembl" id="ENSHHUP00000021534.1"/>
    </source>
</evidence>
<keyword evidence="7" id="KW-0137">Centromere</keyword>
<dbReference type="InterPro" id="IPR025204">
    <property type="entry name" value="CENP-L"/>
</dbReference>
<dbReference type="STRING" id="62062.ENSHHUP00000021534"/>
<evidence type="ECO:0000256" key="3">
    <source>
        <dbReference type="ARBA" id="ARBA00011060"/>
    </source>
</evidence>
<accession>A0A4W5L729</accession>
<dbReference type="Pfam" id="PF13092">
    <property type="entry name" value="CENP-L"/>
    <property type="match status" value="1"/>
</dbReference>
<dbReference type="GO" id="GO:0005634">
    <property type="term" value="C:nucleus"/>
    <property type="evidence" value="ECO:0007669"/>
    <property type="project" value="UniProtKB-SubCell"/>
</dbReference>
<protein>
    <recommendedName>
        <fullName evidence="4">Centromere protein L</fullName>
    </recommendedName>
</protein>
<comment type="subcellular location">
    <subcellularLocation>
        <location evidence="2">Chromosome</location>
        <location evidence="2">Centromere</location>
    </subcellularLocation>
    <subcellularLocation>
        <location evidence="1">Nucleus</location>
    </subcellularLocation>
</comment>
<dbReference type="GO" id="GO:0000775">
    <property type="term" value="C:chromosome, centromeric region"/>
    <property type="evidence" value="ECO:0007669"/>
    <property type="project" value="UniProtKB-SubCell"/>
</dbReference>